<reference evidence="2" key="1">
    <citation type="journal article" date="2022" name="bioRxiv">
        <title>Sequencing and chromosome-scale assembly of the giantPleurodeles waltlgenome.</title>
        <authorList>
            <person name="Brown T."/>
            <person name="Elewa A."/>
            <person name="Iarovenko S."/>
            <person name="Subramanian E."/>
            <person name="Araus A.J."/>
            <person name="Petzold A."/>
            <person name="Susuki M."/>
            <person name="Suzuki K.-i.T."/>
            <person name="Hayashi T."/>
            <person name="Toyoda A."/>
            <person name="Oliveira C."/>
            <person name="Osipova E."/>
            <person name="Leigh N.D."/>
            <person name="Simon A."/>
            <person name="Yun M.H."/>
        </authorList>
    </citation>
    <scope>NUCLEOTIDE SEQUENCE</scope>
    <source>
        <strain evidence="2">20211129_DDA</strain>
        <tissue evidence="2">Liver</tissue>
    </source>
</reference>
<dbReference type="AlphaFoldDB" id="A0AAV7W3D4"/>
<comment type="caution">
    <text evidence="2">The sequence shown here is derived from an EMBL/GenBank/DDBJ whole genome shotgun (WGS) entry which is preliminary data.</text>
</comment>
<feature type="compositionally biased region" description="Basic and acidic residues" evidence="1">
    <location>
        <begin position="153"/>
        <end position="166"/>
    </location>
</feature>
<evidence type="ECO:0000313" key="3">
    <source>
        <dbReference type="Proteomes" id="UP001066276"/>
    </source>
</evidence>
<keyword evidence="3" id="KW-1185">Reference proteome</keyword>
<proteinExistence type="predicted"/>
<dbReference type="EMBL" id="JANPWB010000002">
    <property type="protein sequence ID" value="KAJ1208490.1"/>
    <property type="molecule type" value="Genomic_DNA"/>
</dbReference>
<accession>A0AAV7W3D4</accession>
<name>A0AAV7W3D4_PLEWA</name>
<evidence type="ECO:0000313" key="2">
    <source>
        <dbReference type="EMBL" id="KAJ1208490.1"/>
    </source>
</evidence>
<gene>
    <name evidence="2" type="ORF">NDU88_003875</name>
</gene>
<evidence type="ECO:0000256" key="1">
    <source>
        <dbReference type="SAM" id="MobiDB-lite"/>
    </source>
</evidence>
<protein>
    <submittedName>
        <fullName evidence="2">Uncharacterized protein</fullName>
    </submittedName>
</protein>
<sequence>MSEDKVRRALALLEQAGRTDLLKPEALVACPASAGVAAAVMACSPPCAETSVCQVRREGRAAGGMRRRGAAWACPGEAGRRAAGTRPMGKPKKAGCAPHQPFDEDAACDSVQGEPGPARVSMGARPRAGAKTMGGGHRRVRRTPPLLMMGAEGLREPPSREDHSGDRAPSGAREGEEVVGPAQTSEAGGGVTGEWQHHSGDPRVPLSKKWPTMLQWSSSEEEAEQEQEVGGWSGEDPP</sequence>
<feature type="region of interest" description="Disordered" evidence="1">
    <location>
        <begin position="107"/>
        <end position="238"/>
    </location>
</feature>
<organism evidence="2 3">
    <name type="scientific">Pleurodeles waltl</name>
    <name type="common">Iberian ribbed newt</name>
    <dbReference type="NCBI Taxonomy" id="8319"/>
    <lineage>
        <taxon>Eukaryota</taxon>
        <taxon>Metazoa</taxon>
        <taxon>Chordata</taxon>
        <taxon>Craniata</taxon>
        <taxon>Vertebrata</taxon>
        <taxon>Euteleostomi</taxon>
        <taxon>Amphibia</taxon>
        <taxon>Batrachia</taxon>
        <taxon>Caudata</taxon>
        <taxon>Salamandroidea</taxon>
        <taxon>Salamandridae</taxon>
        <taxon>Pleurodelinae</taxon>
        <taxon>Pleurodeles</taxon>
    </lineage>
</organism>
<dbReference type="Proteomes" id="UP001066276">
    <property type="component" value="Chromosome 1_2"/>
</dbReference>